<proteinExistence type="predicted"/>
<organism evidence="2 3">
    <name type="scientific">Nonomuraea angiospora</name>
    <dbReference type="NCBI Taxonomy" id="46172"/>
    <lineage>
        <taxon>Bacteria</taxon>
        <taxon>Bacillati</taxon>
        <taxon>Actinomycetota</taxon>
        <taxon>Actinomycetes</taxon>
        <taxon>Streptosporangiales</taxon>
        <taxon>Streptosporangiaceae</taxon>
        <taxon>Nonomuraea</taxon>
    </lineage>
</organism>
<dbReference type="Gene3D" id="1.10.357.10">
    <property type="entry name" value="Tetracycline Repressor, domain 2"/>
    <property type="match status" value="1"/>
</dbReference>
<name>A0ABR9LUA2_9ACTN</name>
<evidence type="ECO:0000313" key="3">
    <source>
        <dbReference type="Proteomes" id="UP000633509"/>
    </source>
</evidence>
<dbReference type="Proteomes" id="UP000633509">
    <property type="component" value="Unassembled WGS sequence"/>
</dbReference>
<dbReference type="InterPro" id="IPR009057">
    <property type="entry name" value="Homeodomain-like_sf"/>
</dbReference>
<feature type="region of interest" description="Disordered" evidence="1">
    <location>
        <begin position="193"/>
        <end position="217"/>
    </location>
</feature>
<protein>
    <submittedName>
        <fullName evidence="2">AcrR family transcriptional regulator</fullName>
    </submittedName>
</protein>
<sequence>MILSTSERKGDARERLLARLLDAFDEALPSPEVSLREIAARTETSHALLRYHFGSLPGVLAAMLKAQRSRDNEALFAAAQQGTFADLVVAIWRTYTRPEQLSRVRGFFHVVGLAAYRPEEFREFIDSLDDLTKMLASLAEREGHDAGEALTMATVTVAAIRGLLLQEVLTPGVHSENAVDLILRMLPGNAAGVHSDDGVRPHHQAGRPAPARDRHGV</sequence>
<comment type="caution">
    <text evidence="2">The sequence shown here is derived from an EMBL/GenBank/DDBJ whole genome shotgun (WGS) entry which is preliminary data.</text>
</comment>
<dbReference type="RefSeq" id="WP_225963384.1">
    <property type="nucleotide sequence ID" value="NZ_JADBEK010000001.1"/>
</dbReference>
<accession>A0ABR9LUA2</accession>
<dbReference type="SUPFAM" id="SSF46689">
    <property type="entry name" value="Homeodomain-like"/>
    <property type="match status" value="1"/>
</dbReference>
<gene>
    <name evidence="2" type="ORF">H4W80_002492</name>
</gene>
<reference evidence="2 3" key="1">
    <citation type="submission" date="2020-10" db="EMBL/GenBank/DDBJ databases">
        <title>Sequencing the genomes of 1000 actinobacteria strains.</title>
        <authorList>
            <person name="Klenk H.-P."/>
        </authorList>
    </citation>
    <scope>NUCLEOTIDE SEQUENCE [LARGE SCALE GENOMIC DNA]</scope>
    <source>
        <strain evidence="2 3">DSM 43173</strain>
    </source>
</reference>
<evidence type="ECO:0000313" key="2">
    <source>
        <dbReference type="EMBL" id="MBE1584234.1"/>
    </source>
</evidence>
<evidence type="ECO:0000256" key="1">
    <source>
        <dbReference type="SAM" id="MobiDB-lite"/>
    </source>
</evidence>
<keyword evidence="3" id="KW-1185">Reference proteome</keyword>
<dbReference type="EMBL" id="JADBEK010000001">
    <property type="protein sequence ID" value="MBE1584234.1"/>
    <property type="molecule type" value="Genomic_DNA"/>
</dbReference>